<feature type="compositionally biased region" description="Polar residues" evidence="2">
    <location>
        <begin position="773"/>
        <end position="782"/>
    </location>
</feature>
<feature type="compositionally biased region" description="Polar residues" evidence="2">
    <location>
        <begin position="1565"/>
        <end position="1588"/>
    </location>
</feature>
<feature type="compositionally biased region" description="Basic and acidic residues" evidence="2">
    <location>
        <begin position="1012"/>
        <end position="1022"/>
    </location>
</feature>
<feature type="compositionally biased region" description="Polar residues" evidence="2">
    <location>
        <begin position="997"/>
        <end position="1009"/>
    </location>
</feature>
<feature type="region of interest" description="Disordered" evidence="2">
    <location>
        <begin position="2084"/>
        <end position="2303"/>
    </location>
</feature>
<feature type="compositionally biased region" description="Basic residues" evidence="2">
    <location>
        <begin position="834"/>
        <end position="845"/>
    </location>
</feature>
<feature type="compositionally biased region" description="Basic and acidic residues" evidence="2">
    <location>
        <begin position="1254"/>
        <end position="1313"/>
    </location>
</feature>
<feature type="region of interest" description="Disordered" evidence="2">
    <location>
        <begin position="2715"/>
        <end position="2750"/>
    </location>
</feature>
<feature type="compositionally biased region" description="Basic and acidic residues" evidence="2">
    <location>
        <begin position="1053"/>
        <end position="1077"/>
    </location>
</feature>
<keyword evidence="1" id="KW-0175">Coiled coil</keyword>
<feature type="region of interest" description="Disordered" evidence="2">
    <location>
        <begin position="1847"/>
        <end position="1868"/>
    </location>
</feature>
<feature type="compositionally biased region" description="Polar residues" evidence="2">
    <location>
        <begin position="2131"/>
        <end position="2152"/>
    </location>
</feature>
<dbReference type="InterPro" id="IPR000195">
    <property type="entry name" value="Rab-GAP-TBC_dom"/>
</dbReference>
<dbReference type="SMART" id="SM00164">
    <property type="entry name" value="TBC"/>
    <property type="match status" value="1"/>
</dbReference>
<feature type="compositionally biased region" description="Basic and acidic residues" evidence="2">
    <location>
        <begin position="1156"/>
        <end position="1168"/>
    </location>
</feature>
<dbReference type="Pfam" id="PF15733">
    <property type="entry name" value="DUF4682"/>
    <property type="match status" value="1"/>
</dbReference>
<feature type="region of interest" description="Disordered" evidence="2">
    <location>
        <begin position="2782"/>
        <end position="2806"/>
    </location>
</feature>
<feature type="compositionally biased region" description="Low complexity" evidence="2">
    <location>
        <begin position="2112"/>
        <end position="2130"/>
    </location>
</feature>
<feature type="compositionally biased region" description="Basic and acidic residues" evidence="2">
    <location>
        <begin position="977"/>
        <end position="996"/>
    </location>
</feature>
<accession>A0A6J2T9U5</accession>
<feature type="compositionally biased region" description="Basic and acidic residues" evidence="2">
    <location>
        <begin position="1422"/>
        <end position="1440"/>
    </location>
</feature>
<feature type="compositionally biased region" description="Basic and acidic residues" evidence="2">
    <location>
        <begin position="1032"/>
        <end position="1043"/>
    </location>
</feature>
<gene>
    <name evidence="5" type="primary">LOC115622007</name>
</gene>
<dbReference type="OrthoDB" id="289721at2759"/>
<dbReference type="InterPro" id="IPR032738">
    <property type="entry name" value="Tbc1d30_C"/>
</dbReference>
<protein>
    <submittedName>
        <fullName evidence="5">Uncharacterized protein LOC115622007</fullName>
    </submittedName>
</protein>
<feature type="compositionally biased region" description="Basic and acidic residues" evidence="2">
    <location>
        <begin position="2264"/>
        <end position="2279"/>
    </location>
</feature>
<feature type="compositionally biased region" description="Acidic residues" evidence="2">
    <location>
        <begin position="1377"/>
        <end position="1386"/>
    </location>
</feature>
<feature type="compositionally biased region" description="Polar residues" evidence="2">
    <location>
        <begin position="1188"/>
        <end position="1200"/>
    </location>
</feature>
<dbReference type="PANTHER" id="PTHR13399">
    <property type="entry name" value="TRANSLOCON-ASSOCIATED PROTEIN TRAP , GAMMA SUBUNIT"/>
    <property type="match status" value="1"/>
</dbReference>
<feature type="coiled-coil region" evidence="1">
    <location>
        <begin position="1696"/>
        <end position="1723"/>
    </location>
</feature>
<evidence type="ECO:0000313" key="5">
    <source>
        <dbReference type="RefSeq" id="XP_030371722.1"/>
    </source>
</evidence>
<dbReference type="FunFam" id="1.10.8.270:FF:000009">
    <property type="entry name" value="TBC1 domain family member 30"/>
    <property type="match status" value="1"/>
</dbReference>
<reference evidence="5" key="1">
    <citation type="submission" date="2025-08" db="UniProtKB">
        <authorList>
            <consortium name="RefSeq"/>
        </authorList>
    </citation>
    <scope>IDENTIFICATION</scope>
    <source>
        <strain evidence="5">11010-0011.00</strain>
        <tissue evidence="5">Whole body</tissue>
    </source>
</reference>
<feature type="region of interest" description="Disordered" evidence="2">
    <location>
        <begin position="2942"/>
        <end position="2963"/>
    </location>
</feature>
<evidence type="ECO:0000259" key="3">
    <source>
        <dbReference type="PROSITE" id="PS50086"/>
    </source>
</evidence>
<feature type="compositionally biased region" description="Low complexity" evidence="2">
    <location>
        <begin position="2787"/>
        <end position="2802"/>
    </location>
</feature>
<evidence type="ECO:0000256" key="2">
    <source>
        <dbReference type="SAM" id="MobiDB-lite"/>
    </source>
</evidence>
<feature type="compositionally biased region" description="Basic and acidic residues" evidence="2">
    <location>
        <begin position="958"/>
        <end position="969"/>
    </location>
</feature>
<dbReference type="Proteomes" id="UP000504634">
    <property type="component" value="Unplaced"/>
</dbReference>
<name>A0A6J2T9U5_DROLE</name>
<feature type="region of interest" description="Disordered" evidence="2">
    <location>
        <begin position="2441"/>
        <end position="2462"/>
    </location>
</feature>
<feature type="compositionally biased region" description="Low complexity" evidence="2">
    <location>
        <begin position="2687"/>
        <end position="2700"/>
    </location>
</feature>
<feature type="compositionally biased region" description="Basic and acidic residues" evidence="2">
    <location>
        <begin position="1978"/>
        <end position="1990"/>
    </location>
</feature>
<feature type="region of interest" description="Disordered" evidence="2">
    <location>
        <begin position="1738"/>
        <end position="1797"/>
    </location>
</feature>
<feature type="region of interest" description="Disordered" evidence="2">
    <location>
        <begin position="2541"/>
        <end position="2655"/>
    </location>
</feature>
<sequence length="3017" mass="339426">MKLVARLPGGTPPEFRRKLWLSLADKYLKSKNVDWTQEREKCFCEEWREDDEELGIQIVKDLHRTGSNLCTGPAGSINQAKLKRILLGYARYNPEVGYCQGFNMLGALILQVMDKEEEESIKVMIYLVEGVLPTGYFCGSMGGLQADMGVFRELMQTKLPRLAKHLQKLQGPIENAYEPPLTNVFTMQWFLTIFCSTLPMSCVLRVWDLVLIEGSDVLLRTALVLWSLLEERVLNARTADDFYGKMGSFSSELLNGHLIDSNGLIEKVVQLGPIEDLRQLRDKHLYNIAPLRHKQGLQLYYDDEDTHSDEESRLAVATVWGLNWGRRGSMGPSVTTGKQQTEQKDRLALDISLLKKQYDRLRERQKQAHVILTTACSTAARQTPPSNAQAAVPVSQLLQGRPAIITNRGKRVGAPPGAIPPARKPSLPAVLHVKPAEKQLRRGETLLWRDADPSKRRRDSLTWKEIKADRAAMLREGVDSTVLKSQKIRSRFGKSDSSSYSEESDGEKQDDDGGSSTDTSLCDDDDPASAKSLEQSPKRKAKLARKLKDAPQKKLQIMESSDSGVERRRPKSWAPTTHEIPFMLMGSDSGDEKEQYAPATTKTEEEDSATESDRFNYKHRLGWSELKYSNAAGDLASSTLEPLHVETDILELPLGITSTSQLSPLPDIAGYLGATTISPLATPKPLYVDSVNLLGSGDVAATASDGQEVDGLIRKRFDVSDDGVTNEYFERVNSVERPTKLALSYSLNEEDRESAECVETKTKLDSERMDEVNISSKSSSLLDQKPQELEPNIIAKVPQIRDNNIPGENKDDYKELLSMTIEPRKPPLPLSNASRKRRDPRRKTLTRSSTIELEERFQALERRLSQDVLPSKEQQQQKQCDKMEPVKHIPSTAALEERYNTLEKQLSAEKQSREAKLCAESNAECLENIDRIPCTADLETRYNALAKQMSSNGSDAKTPIELKDQREQPDSGSSAKKQNDSEKTSKLDKTQEESSDIKQTTVQSESSDSNEAESKKTKEQPRLKKLPSTAELEDRFNALERKMSLQKSSPAKAKKEPPDEEEVRKEDSKKDDEESKTEVNAYPKTSDKTTLRATESVEVMSKQQETHKSNGVEDKITEDNRKQHTTTQKSNEEEKSAEKLEEKSDKSQVQLAEDLVESKGESVKDTGKRKAPPSTEELEKRFQALEKQLSTTNLDSNTETKTSKDLQPKAPEKSVEKQTKNESQPQIEKQSKEAKALKSFEDKCKSINTAIAEDTMKRSESKKEDDAQEEKAADKRQSFEEKCRTANKKIECENEQAPKSDHIVQKAETKDENFTEETQIKSLPKRRASEPPSTEDLEKRYETFKRRMSSRNQFASNSLSQSETVNEALERIEQEVIAEIDETNPDTEDKPHVKKEPPTTEDLENRFEALHSKETANSTKQLIRERSPPQHVDVAIEAHIPEPPPPPPPIQLVHPASSQQRALIEELQSKMQGQSPGEENLRPSDINPQRKRQLQQKQLQHRPTPMGDETSEAPANTAYYRSGNYEPWQAQRMVRRFSDLPSRADLENRLQFLEKQLYKKFYKQRSASDSEVASRTSQNERPSTSRQAEVQLEQRVLALEKQLSENSLKLLEAMREKATAVAVAAPRNDLNGSSRHLSTETIDATGKELVRYTHFGEVMESDAHKPINISINIKMHLNKEGEAKKRTASEEHRPTTEELTRRLEQLEQQLVEERAKNGNAGTECQPVVEETIYPEEIESRHKNEKDSHNESVKSDIPEKLEKVPLQHSLGSDEPETVKETKTLENEEKAQARSKVDEIVSVGTEKSITSDEKTEEKIDDEVEIKEAVKETSKPVDEKPLQDAVQVETNVSEVENASVPKENQLDEKESQKVELDNMIINANDIGNADANNKTVVLLMDNEPKAMKVRRLTRANTEELEDLFQALEKQLSDRNLIKSDNGKLVRANSKQTTENAEQAQAISDLTREIESFTSGEAQENPVEKKETTKEPQAKKVDGIEGVEGVEADYDWGPNPVKHHLKRKTVYLPSTKELEARFRSLERQIKLLEDVEKIDVEQRLNEIERKIKLQYSLSHEKDLNKYLELCEGKGLDDDEPPAEEAPPQRSRSPARKATVKSPYTSPSRKSSTKSPARTPTKSPYTSPSRQQQKTPHTSPARTAADINRSPYTSPSRRQQHSDDLPISDDLEYKYRVLDLVRSKSRENLSKRKLDPNKKPPIHPLEMLLDPSPDDSEIPTTGELEHRIRVLDEKLKSPNSAAVRHKSRSRSPTIDDIKRKKKLEDRRPKTPVHNLERLVSSPTRPEPPTAAELEERMRVLEEEHSFDFKTQKDYREFNQKLKDVVSPSLSFEEFKVAKSREQSPRRGATTPKSAMRRDDDDYDSRPYYRSTSPKVIRFCDEDEEYYEDNIRRSTSRQASERMVGTTNTVLDVIVENTKILQRILKKTLTDQTTNRSYSSSGAAAASSSEGLDQFGSRLMRETSPITRTGTHTGVPLRTGDNINERLSSIKNSIKSIDSLCEEKPYQKEKCQRYIDSLFTDSLHFASKKNSLEDLTHSRSESRGRSTQRTAGGDYAPSIRITSAQGQRAAEHRSLGSAESIRTTSPLRAASPPHYRSHRDISREISPRRRRDDEEREERESSRVRRDNMLPNYFLDQSSDLSSGHSLTKFHKVDRQLEETYNKYADDRRSAARTPLSSPYESTRSTTRYTSNNIYTTTTTATTTNATTSSDVTCPRPRLDIDRPVSPYRPPYDPYQPARSNVPVYQPAKLEIRHTTVTSTFYDRFLTEKQIEKQTLSRPPSRSPVASPSATSKSYSDLPQAAAGLGAYKYTTAPPTTTTSSYSSTMSSSYTGTSLLPSGSSNYSHTSYLTAPTVSVVPGSSSATPSGSSTDLRIRSCDNILMQLGTTSHATTSTLSTTTALDYSSSGLVQASTASTTSAYVPYTFTSSLTNRLSSTSGTTATTTSSPSTSTSALSYSTGVYNPMMSFTLRQPLTSSVLDSSTSTLGQYSSGIGTTASPRTFGDPEKP</sequence>
<feature type="region of interest" description="Disordered" evidence="2">
    <location>
        <begin position="768"/>
        <end position="795"/>
    </location>
</feature>
<feature type="compositionally biased region" description="Basic and acidic residues" evidence="2">
    <location>
        <begin position="1130"/>
        <end position="1146"/>
    </location>
</feature>
<dbReference type="Pfam" id="PF00566">
    <property type="entry name" value="RabGAP-TBC"/>
    <property type="match status" value="1"/>
</dbReference>
<dbReference type="Gene3D" id="1.10.472.80">
    <property type="entry name" value="Ypt/Rab-GAP domain of gyp1p, domain 3"/>
    <property type="match status" value="1"/>
</dbReference>
<feature type="region of interest" description="Disordered" evidence="2">
    <location>
        <begin position="2346"/>
        <end position="2379"/>
    </location>
</feature>
<feature type="region of interest" description="Disordered" evidence="2">
    <location>
        <begin position="1970"/>
        <end position="1990"/>
    </location>
</feature>
<feature type="compositionally biased region" description="Polar residues" evidence="2">
    <location>
        <begin position="2996"/>
        <end position="3008"/>
    </location>
</feature>
<dbReference type="GO" id="GO:0005783">
    <property type="term" value="C:endoplasmic reticulum"/>
    <property type="evidence" value="ECO:0007669"/>
    <property type="project" value="TreeGrafter"/>
</dbReference>
<dbReference type="SUPFAM" id="SSF47923">
    <property type="entry name" value="Ypt/Rab-GAP domain of gyp1p"/>
    <property type="match status" value="2"/>
</dbReference>
<feature type="compositionally biased region" description="Basic and acidic residues" evidence="2">
    <location>
        <begin position="1387"/>
        <end position="1414"/>
    </location>
</feature>
<feature type="compositionally biased region" description="Basic and acidic residues" evidence="2">
    <location>
        <begin position="2234"/>
        <end position="2247"/>
    </location>
</feature>
<feature type="region of interest" description="Disordered" evidence="2">
    <location>
        <begin position="1377"/>
        <end position="1514"/>
    </location>
</feature>
<feature type="compositionally biased region" description="Acidic residues" evidence="2">
    <location>
        <begin position="502"/>
        <end position="513"/>
    </location>
</feature>
<organism evidence="4 5">
    <name type="scientific">Drosophila lebanonensis</name>
    <name type="common">Fruit fly</name>
    <name type="synonym">Scaptodrosophila lebanonensis</name>
    <dbReference type="NCBI Taxonomy" id="7225"/>
    <lineage>
        <taxon>Eukaryota</taxon>
        <taxon>Metazoa</taxon>
        <taxon>Ecdysozoa</taxon>
        <taxon>Arthropoda</taxon>
        <taxon>Hexapoda</taxon>
        <taxon>Insecta</taxon>
        <taxon>Pterygota</taxon>
        <taxon>Neoptera</taxon>
        <taxon>Endopterygota</taxon>
        <taxon>Diptera</taxon>
        <taxon>Brachycera</taxon>
        <taxon>Muscomorpha</taxon>
        <taxon>Ephydroidea</taxon>
        <taxon>Drosophilidae</taxon>
        <taxon>Scaptodrosophila</taxon>
    </lineage>
</organism>
<evidence type="ECO:0000256" key="1">
    <source>
        <dbReference type="SAM" id="Coils"/>
    </source>
</evidence>
<dbReference type="RefSeq" id="XP_030371722.1">
    <property type="nucleotide sequence ID" value="XM_030515862.1"/>
</dbReference>
<feature type="region of interest" description="Disordered" evidence="2">
    <location>
        <begin position="2989"/>
        <end position="3017"/>
    </location>
</feature>
<feature type="compositionally biased region" description="Basic and acidic residues" evidence="2">
    <location>
        <begin position="1775"/>
        <end position="1797"/>
    </location>
</feature>
<feature type="region of interest" description="Disordered" evidence="2">
    <location>
        <begin position="2672"/>
        <end position="2700"/>
    </location>
</feature>
<feature type="compositionally biased region" description="Basic and acidic residues" evidence="2">
    <location>
        <begin position="1738"/>
        <end position="1764"/>
    </location>
</feature>
<keyword evidence="4" id="KW-1185">Reference proteome</keyword>
<feature type="compositionally biased region" description="Basic and acidic residues" evidence="2">
    <location>
        <begin position="2182"/>
        <end position="2209"/>
    </location>
</feature>
<feature type="compositionally biased region" description="Basic and acidic residues" evidence="2">
    <location>
        <begin position="1104"/>
        <end position="1122"/>
    </location>
</feature>
<dbReference type="Gene3D" id="1.10.8.270">
    <property type="entry name" value="putative rabgap domain of human tbc1 domain family member 14 like domains"/>
    <property type="match status" value="1"/>
</dbReference>
<feature type="region of interest" description="Disordered" evidence="2">
    <location>
        <begin position="490"/>
        <end position="613"/>
    </location>
</feature>
<feature type="region of interest" description="Disordered" evidence="2">
    <location>
        <begin position="1564"/>
        <end position="1589"/>
    </location>
</feature>
<feature type="compositionally biased region" description="Basic and acidic residues" evidence="2">
    <location>
        <begin position="2541"/>
        <end position="2554"/>
    </location>
</feature>
<feature type="compositionally biased region" description="Basic and acidic residues" evidence="2">
    <location>
        <begin position="2608"/>
        <end position="2638"/>
    </location>
</feature>
<proteinExistence type="predicted"/>
<feature type="compositionally biased region" description="Basic and acidic residues" evidence="2">
    <location>
        <begin position="2366"/>
        <end position="2377"/>
    </location>
</feature>
<dbReference type="PANTHER" id="PTHR13399:SF2">
    <property type="entry name" value="TRANSLOCON-ASSOCIATED PROTEIN SUBUNIT GAMMA"/>
    <property type="match status" value="1"/>
</dbReference>
<dbReference type="PROSITE" id="PS50086">
    <property type="entry name" value="TBC_RABGAP"/>
    <property type="match status" value="1"/>
</dbReference>
<feature type="domain" description="Rab-GAP TBC" evidence="3">
    <location>
        <begin position="10"/>
        <end position="214"/>
    </location>
</feature>
<feature type="compositionally biased region" description="Basic and acidic residues" evidence="2">
    <location>
        <begin position="1229"/>
        <end position="1245"/>
    </location>
</feature>
<feature type="compositionally biased region" description="Polar residues" evidence="2">
    <location>
        <begin position="2645"/>
        <end position="2655"/>
    </location>
</feature>
<feature type="compositionally biased region" description="Basic and acidic residues" evidence="2">
    <location>
        <begin position="2346"/>
        <end position="2355"/>
    </location>
</feature>
<dbReference type="InterPro" id="IPR035969">
    <property type="entry name" value="Rab-GAP_TBC_sf"/>
</dbReference>
<feature type="compositionally biased region" description="Pro residues" evidence="2">
    <location>
        <begin position="1441"/>
        <end position="1450"/>
    </location>
</feature>
<feature type="compositionally biased region" description="Low complexity" evidence="2">
    <location>
        <begin position="2447"/>
        <end position="2459"/>
    </location>
</feature>
<feature type="compositionally biased region" description="Basic and acidic residues" evidence="2">
    <location>
        <begin position="1201"/>
        <end position="1220"/>
    </location>
</feature>
<evidence type="ECO:0000313" key="4">
    <source>
        <dbReference type="Proteomes" id="UP000504634"/>
    </source>
</evidence>
<feature type="region of interest" description="Disordered" evidence="2">
    <location>
        <begin position="949"/>
        <end position="1337"/>
    </location>
</feature>
<feature type="region of interest" description="Disordered" evidence="2">
    <location>
        <begin position="820"/>
        <end position="848"/>
    </location>
</feature>
<dbReference type="GeneID" id="115622007"/>